<keyword evidence="1" id="KW-0805">Transcription regulation</keyword>
<feature type="domain" description="HTH gntR-type" evidence="4">
    <location>
        <begin position="15"/>
        <end position="83"/>
    </location>
</feature>
<evidence type="ECO:0000259" key="4">
    <source>
        <dbReference type="PROSITE" id="PS50949"/>
    </source>
</evidence>
<dbReference type="EMBL" id="JAEDAK010000006">
    <property type="protein sequence ID" value="MBH9577307.1"/>
    <property type="molecule type" value="Genomic_DNA"/>
</dbReference>
<dbReference type="InterPro" id="IPR036388">
    <property type="entry name" value="WH-like_DNA-bd_sf"/>
</dbReference>
<dbReference type="GO" id="GO:0003677">
    <property type="term" value="F:DNA binding"/>
    <property type="evidence" value="ECO:0007669"/>
    <property type="project" value="UniProtKB-KW"/>
</dbReference>
<dbReference type="SUPFAM" id="SSF46785">
    <property type="entry name" value="Winged helix' DNA-binding domain"/>
    <property type="match status" value="1"/>
</dbReference>
<evidence type="ECO:0000313" key="5">
    <source>
        <dbReference type="EMBL" id="MBH9577307.1"/>
    </source>
</evidence>
<sequence>MDTPIQFQIQTGSPEPIYRQLMEQLRRRVAAGQWKAGQELPSVRELAGLLAVHPMTISKAYGLLEAEGLLQRRRGLSMVIAAGHERPAPKAERIERLRPTLERAAAEARELAIPKQQVLDLLARLLDDEGKPR</sequence>
<evidence type="ECO:0000313" key="6">
    <source>
        <dbReference type="Proteomes" id="UP000613266"/>
    </source>
</evidence>
<evidence type="ECO:0000256" key="2">
    <source>
        <dbReference type="ARBA" id="ARBA00023125"/>
    </source>
</evidence>
<dbReference type="Gene3D" id="1.10.10.10">
    <property type="entry name" value="Winged helix-like DNA-binding domain superfamily/Winged helix DNA-binding domain"/>
    <property type="match status" value="1"/>
</dbReference>
<dbReference type="RefSeq" id="WP_198111082.1">
    <property type="nucleotide sequence ID" value="NZ_JAEDAK010000006.1"/>
</dbReference>
<keyword evidence="2" id="KW-0238">DNA-binding</keyword>
<dbReference type="AlphaFoldDB" id="A0A931NE50"/>
<gene>
    <name evidence="5" type="ORF">I7X39_10395</name>
</gene>
<dbReference type="GO" id="GO:0003700">
    <property type="term" value="F:DNA-binding transcription factor activity"/>
    <property type="evidence" value="ECO:0007669"/>
    <property type="project" value="InterPro"/>
</dbReference>
<reference evidence="5" key="1">
    <citation type="submission" date="2020-12" db="EMBL/GenBank/DDBJ databases">
        <title>The genome sequence of Inhella sp. 1Y17.</title>
        <authorList>
            <person name="Liu Y."/>
        </authorList>
    </citation>
    <scope>NUCLEOTIDE SEQUENCE</scope>
    <source>
        <strain evidence="5">1Y17</strain>
    </source>
</reference>
<dbReference type="PANTHER" id="PTHR38445:SF9">
    <property type="entry name" value="HTH-TYPE TRANSCRIPTIONAL REPRESSOR YTRA"/>
    <property type="match status" value="1"/>
</dbReference>
<dbReference type="SMART" id="SM00345">
    <property type="entry name" value="HTH_GNTR"/>
    <property type="match status" value="1"/>
</dbReference>
<evidence type="ECO:0000256" key="3">
    <source>
        <dbReference type="ARBA" id="ARBA00023163"/>
    </source>
</evidence>
<name>A0A931NE50_9BURK</name>
<comment type="caution">
    <text evidence="5">The sequence shown here is derived from an EMBL/GenBank/DDBJ whole genome shotgun (WGS) entry which is preliminary data.</text>
</comment>
<dbReference type="InterPro" id="IPR000524">
    <property type="entry name" value="Tscrpt_reg_HTH_GntR"/>
</dbReference>
<dbReference type="CDD" id="cd07377">
    <property type="entry name" value="WHTH_GntR"/>
    <property type="match status" value="1"/>
</dbReference>
<dbReference type="PANTHER" id="PTHR38445">
    <property type="entry name" value="HTH-TYPE TRANSCRIPTIONAL REPRESSOR YTRA"/>
    <property type="match status" value="1"/>
</dbReference>
<dbReference type="Pfam" id="PF00392">
    <property type="entry name" value="GntR"/>
    <property type="match status" value="1"/>
</dbReference>
<dbReference type="Proteomes" id="UP000613266">
    <property type="component" value="Unassembled WGS sequence"/>
</dbReference>
<accession>A0A931NE50</accession>
<proteinExistence type="predicted"/>
<keyword evidence="3" id="KW-0804">Transcription</keyword>
<evidence type="ECO:0000256" key="1">
    <source>
        <dbReference type="ARBA" id="ARBA00023015"/>
    </source>
</evidence>
<dbReference type="PROSITE" id="PS50949">
    <property type="entry name" value="HTH_GNTR"/>
    <property type="match status" value="1"/>
</dbReference>
<protein>
    <submittedName>
        <fullName evidence="5">GntR family transcriptional regulator</fullName>
    </submittedName>
</protein>
<organism evidence="5 6">
    <name type="scientific">Inhella proteolytica</name>
    <dbReference type="NCBI Taxonomy" id="2795029"/>
    <lineage>
        <taxon>Bacteria</taxon>
        <taxon>Pseudomonadati</taxon>
        <taxon>Pseudomonadota</taxon>
        <taxon>Betaproteobacteria</taxon>
        <taxon>Burkholderiales</taxon>
        <taxon>Sphaerotilaceae</taxon>
        <taxon>Inhella</taxon>
    </lineage>
</organism>
<dbReference type="InterPro" id="IPR036390">
    <property type="entry name" value="WH_DNA-bd_sf"/>
</dbReference>
<keyword evidence="6" id="KW-1185">Reference proteome</keyword>